<dbReference type="Proteomes" id="UP000675121">
    <property type="component" value="Unassembled WGS sequence"/>
</dbReference>
<feature type="region of interest" description="Disordered" evidence="1">
    <location>
        <begin position="1"/>
        <end position="26"/>
    </location>
</feature>
<evidence type="ECO:0000313" key="3">
    <source>
        <dbReference type="Proteomes" id="UP000675121"/>
    </source>
</evidence>
<reference evidence="2" key="1">
    <citation type="submission" date="2021-02" db="EMBL/GenBank/DDBJ databases">
        <authorList>
            <person name="Vanwijnsberghe S."/>
        </authorList>
    </citation>
    <scope>NUCLEOTIDE SEQUENCE</scope>
    <source>
        <strain evidence="2">R-70211</strain>
    </source>
</reference>
<protein>
    <submittedName>
        <fullName evidence="2">Uncharacterized protein</fullName>
    </submittedName>
</protein>
<sequence>MSDPTDDKKTTAPGLENIGLEINDDEQLVSDADDEEYSDEFEFDPKVPSTRELLREKSQLLALEKLSPEDLDAWIDAIQETLKVGLIIDGQHRVSGTKAQKVLFAVSALPEAAWPELAFQFIVLNSTARAVKESLLINIIGTSLDPEELTTVEKRLVDSGVPVPLYQGVMRLHEDPESPFYGMLRFGIADKAPIDAKAAKSKIAAYWHRCKVYPLVAHLIPGETKKEKMQNWVAQGIWYDYLKVFWNVAKARYADTGLWLPTTESDGVTPTSRLLRTTVLNLVQNAVIESMFKALETEINNDPESVKDMKALLPDINAFQKRCEMYFKRLLPEFFSEWGPASKGLDGSRGPRDEFVKAIRQVIESHKSVAELKSQTSGSIIFRLV</sequence>
<proteinExistence type="predicted"/>
<dbReference type="EMBL" id="CAJNAS010000001">
    <property type="protein sequence ID" value="CAE6858397.1"/>
    <property type="molecule type" value="Genomic_DNA"/>
</dbReference>
<evidence type="ECO:0000313" key="2">
    <source>
        <dbReference type="EMBL" id="CAE6858397.1"/>
    </source>
</evidence>
<organism evidence="2 3">
    <name type="scientific">Paraburkholderia domus</name>
    <dbReference type="NCBI Taxonomy" id="2793075"/>
    <lineage>
        <taxon>Bacteria</taxon>
        <taxon>Pseudomonadati</taxon>
        <taxon>Pseudomonadota</taxon>
        <taxon>Betaproteobacteria</taxon>
        <taxon>Burkholderiales</taxon>
        <taxon>Burkholderiaceae</taxon>
        <taxon>Paraburkholderia</taxon>
    </lineage>
</organism>
<dbReference type="AlphaFoldDB" id="A0A9N8MJB6"/>
<feature type="compositionally biased region" description="Basic and acidic residues" evidence="1">
    <location>
        <begin position="1"/>
        <end position="10"/>
    </location>
</feature>
<accession>A0A9N8MJB6</accession>
<keyword evidence="3" id="KW-1185">Reference proteome</keyword>
<name>A0A9N8MJB6_9BURK</name>
<comment type="caution">
    <text evidence="2">The sequence shown here is derived from an EMBL/GenBank/DDBJ whole genome shotgun (WGS) entry which is preliminary data.</text>
</comment>
<gene>
    <name evidence="2" type="ORF">R70211_00308</name>
</gene>
<dbReference type="RefSeq" id="WP_201138661.1">
    <property type="nucleotide sequence ID" value="NZ_CAJNAS010000001.1"/>
</dbReference>
<evidence type="ECO:0000256" key="1">
    <source>
        <dbReference type="SAM" id="MobiDB-lite"/>
    </source>
</evidence>